<dbReference type="EMBL" id="BMMH01000008">
    <property type="protein sequence ID" value="GGL23022.1"/>
    <property type="molecule type" value="Genomic_DNA"/>
</dbReference>
<evidence type="ECO:0000259" key="14">
    <source>
        <dbReference type="SMART" id="SM00478"/>
    </source>
</evidence>
<keyword evidence="8" id="KW-0227">DNA damage</keyword>
<dbReference type="SMART" id="SM00478">
    <property type="entry name" value="ENDO3c"/>
    <property type="match status" value="1"/>
</dbReference>
<dbReference type="GO" id="GO:0032357">
    <property type="term" value="F:oxidized purine DNA binding"/>
    <property type="evidence" value="ECO:0007669"/>
    <property type="project" value="TreeGrafter"/>
</dbReference>
<sequence length="337" mass="36729">MLPSRYSAASVRAEPVKLHGELNGAGRVSSTSAGKPDVDERRAGVIEPGAIDSDTLIDWYARTARDLPWRRPGVSAWQILMSEIMLQQTPVSRVEPIWREWVLRWPVPSAMAAASAGEVLRAWGKLGYPRRALRLHECARVLAAEYGDEVPDDVEVLLGLPGIGAYTARAVACFAYGQRVPVVDTNVRRVVARAVHGCGEAGNPATRDLRETEALLPARVDRAAVFSAALMELGATVCTARTPDCTRCPLPRCAWVSAGRPVAESTRRTQKYEGTDRQARGRLLDVLRAAHAPVERVRLDLAWTRDPGQRDRALDSLLVDGLIEQTGDGRFALAGEG</sequence>
<keyword evidence="6" id="KW-0004">4Fe-4S</keyword>
<dbReference type="Pfam" id="PF00730">
    <property type="entry name" value="HhH-GPD"/>
    <property type="match status" value="1"/>
</dbReference>
<dbReference type="SUPFAM" id="SSF48150">
    <property type="entry name" value="DNA-glycosylase"/>
    <property type="match status" value="1"/>
</dbReference>
<evidence type="ECO:0000256" key="10">
    <source>
        <dbReference type="ARBA" id="ARBA00023004"/>
    </source>
</evidence>
<evidence type="ECO:0000256" key="8">
    <source>
        <dbReference type="ARBA" id="ARBA00022763"/>
    </source>
</evidence>
<dbReference type="AlphaFoldDB" id="A0A917RSU8"/>
<gene>
    <name evidence="15" type="ORF">GCM10011588_42460</name>
</gene>
<dbReference type="PANTHER" id="PTHR42944">
    <property type="entry name" value="ADENINE DNA GLYCOSYLASE"/>
    <property type="match status" value="1"/>
</dbReference>
<dbReference type="Pfam" id="PF00633">
    <property type="entry name" value="HHH"/>
    <property type="match status" value="1"/>
</dbReference>
<dbReference type="Gene3D" id="1.10.340.30">
    <property type="entry name" value="Hypothetical protein, domain 2"/>
    <property type="match status" value="1"/>
</dbReference>
<keyword evidence="16" id="KW-1185">Reference proteome</keyword>
<evidence type="ECO:0000256" key="13">
    <source>
        <dbReference type="ARBA" id="ARBA00023295"/>
    </source>
</evidence>
<evidence type="ECO:0000313" key="15">
    <source>
        <dbReference type="EMBL" id="GGL23022.1"/>
    </source>
</evidence>
<dbReference type="GO" id="GO:0000701">
    <property type="term" value="F:purine-specific mismatch base pair DNA N-glycosylase activity"/>
    <property type="evidence" value="ECO:0007669"/>
    <property type="project" value="UniProtKB-EC"/>
</dbReference>
<dbReference type="GO" id="GO:0035485">
    <property type="term" value="F:adenine/guanine mispair binding"/>
    <property type="evidence" value="ECO:0007669"/>
    <property type="project" value="TreeGrafter"/>
</dbReference>
<dbReference type="InterPro" id="IPR011257">
    <property type="entry name" value="DNA_glycosylase"/>
</dbReference>
<evidence type="ECO:0000256" key="4">
    <source>
        <dbReference type="ARBA" id="ARBA00012045"/>
    </source>
</evidence>
<proteinExistence type="inferred from homology"/>
<dbReference type="GO" id="GO:0006284">
    <property type="term" value="P:base-excision repair"/>
    <property type="evidence" value="ECO:0007669"/>
    <property type="project" value="InterPro"/>
</dbReference>
<evidence type="ECO:0000256" key="3">
    <source>
        <dbReference type="ARBA" id="ARBA00008343"/>
    </source>
</evidence>
<keyword evidence="12" id="KW-0234">DNA repair</keyword>
<keyword evidence="13" id="KW-0326">Glycosidase</keyword>
<evidence type="ECO:0000256" key="12">
    <source>
        <dbReference type="ARBA" id="ARBA00023204"/>
    </source>
</evidence>
<dbReference type="InterPro" id="IPR023170">
    <property type="entry name" value="HhH_base_excis_C"/>
</dbReference>
<dbReference type="Gene3D" id="1.10.1670.10">
    <property type="entry name" value="Helix-hairpin-Helix base-excision DNA repair enzymes (C-terminal)"/>
    <property type="match status" value="1"/>
</dbReference>
<accession>A0A917RSU8</accession>
<evidence type="ECO:0000256" key="1">
    <source>
        <dbReference type="ARBA" id="ARBA00000843"/>
    </source>
</evidence>
<dbReference type="GO" id="GO:0051539">
    <property type="term" value="F:4 iron, 4 sulfur cluster binding"/>
    <property type="evidence" value="ECO:0007669"/>
    <property type="project" value="UniProtKB-KW"/>
</dbReference>
<dbReference type="PANTHER" id="PTHR42944:SF1">
    <property type="entry name" value="ADENINE DNA GLYCOSYLASE"/>
    <property type="match status" value="1"/>
</dbReference>
<comment type="cofactor">
    <cofactor evidence="2">
        <name>[4Fe-4S] cluster</name>
        <dbReference type="ChEBI" id="CHEBI:49883"/>
    </cofactor>
</comment>
<evidence type="ECO:0000313" key="16">
    <source>
        <dbReference type="Proteomes" id="UP000638263"/>
    </source>
</evidence>
<comment type="caution">
    <text evidence="15">The sequence shown here is derived from an EMBL/GenBank/DDBJ whole genome shotgun (WGS) entry which is preliminary data.</text>
</comment>
<protein>
    <recommendedName>
        <fullName evidence="5">Adenine DNA glycosylase</fullName>
        <ecNumber evidence="4">3.2.2.31</ecNumber>
    </recommendedName>
</protein>
<feature type="domain" description="HhH-GPD" evidence="14">
    <location>
        <begin position="85"/>
        <end position="236"/>
    </location>
</feature>
<dbReference type="Proteomes" id="UP000638263">
    <property type="component" value="Unassembled WGS sequence"/>
</dbReference>
<evidence type="ECO:0000256" key="2">
    <source>
        <dbReference type="ARBA" id="ARBA00001966"/>
    </source>
</evidence>
<dbReference type="InterPro" id="IPR003265">
    <property type="entry name" value="HhH-GPD_domain"/>
</dbReference>
<evidence type="ECO:0000256" key="11">
    <source>
        <dbReference type="ARBA" id="ARBA00023014"/>
    </source>
</evidence>
<dbReference type="GO" id="GO:0034039">
    <property type="term" value="F:8-oxo-7,8-dihydroguanine DNA N-glycosylase activity"/>
    <property type="evidence" value="ECO:0007669"/>
    <property type="project" value="TreeGrafter"/>
</dbReference>
<dbReference type="GO" id="GO:0046872">
    <property type="term" value="F:metal ion binding"/>
    <property type="evidence" value="ECO:0007669"/>
    <property type="project" value="UniProtKB-KW"/>
</dbReference>
<organism evidence="15 16">
    <name type="scientific">Nocardia jinanensis</name>
    <dbReference type="NCBI Taxonomy" id="382504"/>
    <lineage>
        <taxon>Bacteria</taxon>
        <taxon>Bacillati</taxon>
        <taxon>Actinomycetota</taxon>
        <taxon>Actinomycetes</taxon>
        <taxon>Mycobacteriales</taxon>
        <taxon>Nocardiaceae</taxon>
        <taxon>Nocardia</taxon>
    </lineage>
</organism>
<comment type="catalytic activity">
    <reaction evidence="1">
        <text>Hydrolyzes free adenine bases from 7,8-dihydro-8-oxoguanine:adenine mismatched double-stranded DNA, leaving an apurinic site.</text>
        <dbReference type="EC" id="3.2.2.31"/>
    </reaction>
</comment>
<dbReference type="FunFam" id="1.10.340.30:FF:000003">
    <property type="entry name" value="A/G-specific adenine glycosylase"/>
    <property type="match status" value="1"/>
</dbReference>
<evidence type="ECO:0000256" key="6">
    <source>
        <dbReference type="ARBA" id="ARBA00022485"/>
    </source>
</evidence>
<evidence type="ECO:0000256" key="5">
    <source>
        <dbReference type="ARBA" id="ARBA00022023"/>
    </source>
</evidence>
<comment type="similarity">
    <text evidence="3">Belongs to the Nth/MutY family.</text>
</comment>
<name>A0A917RSU8_9NOCA</name>
<evidence type="ECO:0000256" key="9">
    <source>
        <dbReference type="ARBA" id="ARBA00022801"/>
    </source>
</evidence>
<dbReference type="CDD" id="cd00056">
    <property type="entry name" value="ENDO3c"/>
    <property type="match status" value="1"/>
</dbReference>
<dbReference type="GO" id="GO:0006298">
    <property type="term" value="P:mismatch repair"/>
    <property type="evidence" value="ECO:0007669"/>
    <property type="project" value="TreeGrafter"/>
</dbReference>
<keyword evidence="9" id="KW-0378">Hydrolase</keyword>
<keyword evidence="7" id="KW-0479">Metal-binding</keyword>
<evidence type="ECO:0000256" key="7">
    <source>
        <dbReference type="ARBA" id="ARBA00022723"/>
    </source>
</evidence>
<dbReference type="InterPro" id="IPR044298">
    <property type="entry name" value="MIG/MutY"/>
</dbReference>
<dbReference type="EC" id="3.2.2.31" evidence="4"/>
<reference evidence="15" key="1">
    <citation type="journal article" date="2014" name="Int. J. Syst. Evol. Microbiol.">
        <title>Complete genome sequence of Corynebacterium casei LMG S-19264T (=DSM 44701T), isolated from a smear-ripened cheese.</title>
        <authorList>
            <consortium name="US DOE Joint Genome Institute (JGI-PGF)"/>
            <person name="Walter F."/>
            <person name="Albersmeier A."/>
            <person name="Kalinowski J."/>
            <person name="Ruckert C."/>
        </authorList>
    </citation>
    <scope>NUCLEOTIDE SEQUENCE</scope>
    <source>
        <strain evidence="15">CGMCC 4.3508</strain>
    </source>
</reference>
<reference evidence="15" key="2">
    <citation type="submission" date="2020-09" db="EMBL/GenBank/DDBJ databases">
        <authorList>
            <person name="Sun Q."/>
            <person name="Zhou Y."/>
        </authorList>
    </citation>
    <scope>NUCLEOTIDE SEQUENCE</scope>
    <source>
        <strain evidence="15">CGMCC 4.3508</strain>
    </source>
</reference>
<dbReference type="InterPro" id="IPR000445">
    <property type="entry name" value="HhH_motif"/>
</dbReference>
<keyword evidence="10" id="KW-0408">Iron</keyword>
<keyword evidence="11" id="KW-0411">Iron-sulfur</keyword>